<reference evidence="3" key="1">
    <citation type="journal article" date="2019" name="Int. J. Syst. Evol. Microbiol.">
        <title>The Global Catalogue of Microorganisms (GCM) 10K type strain sequencing project: providing services to taxonomists for standard genome sequencing and annotation.</title>
        <authorList>
            <consortium name="The Broad Institute Genomics Platform"/>
            <consortium name="The Broad Institute Genome Sequencing Center for Infectious Disease"/>
            <person name="Wu L."/>
            <person name="Ma J."/>
        </authorList>
    </citation>
    <scope>NUCLEOTIDE SEQUENCE [LARGE SCALE GENOMIC DNA]</scope>
    <source>
        <strain evidence="3">KCTC 42964</strain>
    </source>
</reference>
<accession>A0ABV7KY34</accession>
<comment type="caution">
    <text evidence="2">The sequence shown here is derived from an EMBL/GenBank/DDBJ whole genome shotgun (WGS) entry which is preliminary data.</text>
</comment>
<evidence type="ECO:0000313" key="3">
    <source>
        <dbReference type="Proteomes" id="UP001595528"/>
    </source>
</evidence>
<name>A0ABV7KY34_9PROT</name>
<keyword evidence="1" id="KW-0472">Membrane</keyword>
<keyword evidence="1" id="KW-0812">Transmembrane</keyword>
<evidence type="ECO:0000256" key="1">
    <source>
        <dbReference type="SAM" id="Phobius"/>
    </source>
</evidence>
<gene>
    <name evidence="2" type="ORF">ACFOGJ_08775</name>
</gene>
<dbReference type="RefSeq" id="WP_379899486.1">
    <property type="nucleotide sequence ID" value="NZ_JBHRTR010000022.1"/>
</dbReference>
<organism evidence="2 3">
    <name type="scientific">Marinibaculum pumilum</name>
    <dbReference type="NCBI Taxonomy" id="1766165"/>
    <lineage>
        <taxon>Bacteria</taxon>
        <taxon>Pseudomonadati</taxon>
        <taxon>Pseudomonadota</taxon>
        <taxon>Alphaproteobacteria</taxon>
        <taxon>Rhodospirillales</taxon>
        <taxon>Rhodospirillaceae</taxon>
        <taxon>Marinibaculum</taxon>
    </lineage>
</organism>
<dbReference type="EMBL" id="JBHRTR010000022">
    <property type="protein sequence ID" value="MFC3227320.1"/>
    <property type="molecule type" value="Genomic_DNA"/>
</dbReference>
<feature type="transmembrane region" description="Helical" evidence="1">
    <location>
        <begin position="43"/>
        <end position="74"/>
    </location>
</feature>
<proteinExistence type="predicted"/>
<evidence type="ECO:0000313" key="2">
    <source>
        <dbReference type="EMBL" id="MFC3227320.1"/>
    </source>
</evidence>
<protein>
    <submittedName>
        <fullName evidence="2">Uncharacterized protein</fullName>
    </submittedName>
</protein>
<sequence>MLAILIAAAAGAILFRLRGDAWLRAALPWWGTLEGRLLYAGGTAAVAVAIAGAAWWWLPILVAALWLGSVFGWWQTLDMGTQTGSRARDIALHSLRGVLWTLPAGLAVGAGLDLQAGALLALSGAAAGPLYALAMLVPWQAAAGPVWISRQDGNGVNTEAGECLFGAWIGGALALALA</sequence>
<keyword evidence="1" id="KW-1133">Transmembrane helix</keyword>
<keyword evidence="3" id="KW-1185">Reference proteome</keyword>
<feature type="transmembrane region" description="Helical" evidence="1">
    <location>
        <begin position="118"/>
        <end position="139"/>
    </location>
</feature>
<feature type="transmembrane region" description="Helical" evidence="1">
    <location>
        <begin position="95"/>
        <end position="112"/>
    </location>
</feature>
<dbReference type="Proteomes" id="UP001595528">
    <property type="component" value="Unassembled WGS sequence"/>
</dbReference>